<dbReference type="InterPro" id="IPR003347">
    <property type="entry name" value="JmjC_dom"/>
</dbReference>
<evidence type="ECO:0000256" key="3">
    <source>
        <dbReference type="ARBA" id="ARBA00023004"/>
    </source>
</evidence>
<feature type="coiled-coil region" evidence="6">
    <location>
        <begin position="647"/>
        <end position="674"/>
    </location>
</feature>
<gene>
    <name evidence="9" type="ORF">GCK72_010846</name>
</gene>
<feature type="region of interest" description="Disordered" evidence="7">
    <location>
        <begin position="307"/>
        <end position="342"/>
    </location>
</feature>
<evidence type="ECO:0000313" key="10">
    <source>
        <dbReference type="Proteomes" id="UP000483820"/>
    </source>
</evidence>
<evidence type="ECO:0000256" key="6">
    <source>
        <dbReference type="SAM" id="Coils"/>
    </source>
</evidence>
<feature type="compositionally biased region" description="Low complexity" evidence="7">
    <location>
        <begin position="51"/>
        <end position="64"/>
    </location>
</feature>
<evidence type="ECO:0000256" key="4">
    <source>
        <dbReference type="ARBA" id="ARBA00023015"/>
    </source>
</evidence>
<proteinExistence type="predicted"/>
<keyword evidence="4" id="KW-0805">Transcription regulation</keyword>
<feature type="region of interest" description="Disordered" evidence="7">
    <location>
        <begin position="1"/>
        <end position="149"/>
    </location>
</feature>
<keyword evidence="6" id="KW-0175">Coiled coil</keyword>
<feature type="compositionally biased region" description="Basic residues" evidence="7">
    <location>
        <begin position="17"/>
        <end position="31"/>
    </location>
</feature>
<evidence type="ECO:0000256" key="7">
    <source>
        <dbReference type="SAM" id="MobiDB-lite"/>
    </source>
</evidence>
<feature type="compositionally biased region" description="Basic and acidic residues" evidence="7">
    <location>
        <begin position="97"/>
        <end position="114"/>
    </location>
</feature>
<evidence type="ECO:0000256" key="2">
    <source>
        <dbReference type="ARBA" id="ARBA00023002"/>
    </source>
</evidence>
<dbReference type="SUPFAM" id="SSF51197">
    <property type="entry name" value="Clavaminate synthase-like"/>
    <property type="match status" value="1"/>
</dbReference>
<accession>A0A6A5H729</accession>
<dbReference type="GO" id="GO:0046872">
    <property type="term" value="F:metal ion binding"/>
    <property type="evidence" value="ECO:0007669"/>
    <property type="project" value="UniProtKB-KW"/>
</dbReference>
<dbReference type="CTD" id="9811738"/>
<keyword evidence="1" id="KW-0479">Metal-binding</keyword>
<dbReference type="Proteomes" id="UP000483820">
    <property type="component" value="Chromosome III"/>
</dbReference>
<sequence>MDLRERLPKKPTTVPKEKKKKYRRKNGRPGPKRGPGFYINMKYRKKKAERLAQQADAQLAQQPAAPAPTPIVPVLQPLPATSPQAPQARKKKPGRKRGPDYFKNLMDRRRREAAKQAASQVAVAQLAQQSRAPALAPGKPGRPRGPNYVRNLKWRKKAGPTTPLPVVQLGLQPAAAIIPQPPPKRKSKKANAHKNRQLKLMEKKAATKPVYRENRQYQKRKAVVPAPRVTLDRAGSPDRADPPVAVDDRARSPAAADLPIDVEDREGSPSSAAPPTAFVDRDVSPNAADPPIVDPASLVVVENRAVSPNPVNPAEDGFDSVDEGSNDGGQLLPSGSSDARDEFVVYHSERPASPVNEESVSADVFSDVLDAPVCPGPSISTPAPRVEDRSETWNGDLPIAVEDLVGPSAAADPPGVVKDLVSSALVDPHDRDDNALPQSTVSPAVTSLAIKPESHSQDSNDEDITDVPGTSQFAVEDDHDTVCAIDGVDKMTTESIRSGDKEPFLHHLNRFQVASKPFMGVFAAGEEKAFTNQELTLHIHEDGHDFEEKLDGLRDIHLFKNRDGLQMVIPEELNLTTLMDFLPQIEVPVINSYTRGTEKMQLSEVARLINLPEGQREAPWNLLSFEMSHTDCRIARDFKEPLFVRENSIVNRLEERLKEELQIIENQLLEDQTLAEKKKLKEEKAAIRVQLKSMPKYQKFLLVTMANSYTDIHVDPSGTCVYYHVKEGRKIFYVAPPTERNLEIYKRYEGSNPPEKWIVEEIFDELQRVEIKKGYTAFIPAGYIHAVYTPEDSIVFGGNFLMDGHIDRHFEMTAVEEKALEFGHIEVDNTFPNFENVMWRYTDKVVNERLQKPNPHWKDAVAPLLLRENLDEAKKPNRKLGTKVWYSKTERIKIVGQLKRLHDDYTIRKMREDGATWEEEHEAGQPSKRRKLCRKE</sequence>
<feature type="region of interest" description="Disordered" evidence="7">
    <location>
        <begin position="175"/>
        <end position="294"/>
    </location>
</feature>
<name>A0A6A5H729_CAERE</name>
<feature type="compositionally biased region" description="Basic and acidic residues" evidence="7">
    <location>
        <begin position="235"/>
        <end position="251"/>
    </location>
</feature>
<reference evidence="9 10" key="1">
    <citation type="submission" date="2019-12" db="EMBL/GenBank/DDBJ databases">
        <title>Chromosome-level assembly of the Caenorhabditis remanei genome.</title>
        <authorList>
            <person name="Teterina A.A."/>
            <person name="Willis J.H."/>
            <person name="Phillips P.C."/>
        </authorList>
    </citation>
    <scope>NUCLEOTIDE SEQUENCE [LARGE SCALE GENOMIC DNA]</scope>
    <source>
        <strain evidence="9 10">PX506</strain>
        <tissue evidence="9">Whole organism</tissue>
    </source>
</reference>
<feature type="compositionally biased region" description="Basic residues" evidence="7">
    <location>
        <begin position="927"/>
        <end position="936"/>
    </location>
</feature>
<dbReference type="PANTHER" id="PTHR23123">
    <property type="entry name" value="PHD/F-BOX CONTAINING PROTEIN"/>
    <property type="match status" value="1"/>
</dbReference>
<dbReference type="PROSITE" id="PS51184">
    <property type="entry name" value="JMJC"/>
    <property type="match status" value="1"/>
</dbReference>
<dbReference type="GO" id="GO:0016491">
    <property type="term" value="F:oxidoreductase activity"/>
    <property type="evidence" value="ECO:0007669"/>
    <property type="project" value="UniProtKB-KW"/>
</dbReference>
<keyword evidence="5" id="KW-0804">Transcription</keyword>
<feature type="domain" description="JmjC" evidence="8">
    <location>
        <begin position="642"/>
        <end position="817"/>
    </location>
</feature>
<keyword evidence="3" id="KW-0408">Iron</keyword>
<comment type="caution">
    <text evidence="9">The sequence shown here is derived from an EMBL/GenBank/DDBJ whole genome shotgun (WGS) entry which is preliminary data.</text>
</comment>
<keyword evidence="2" id="KW-0560">Oxidoreductase</keyword>
<dbReference type="InterPro" id="IPR050690">
    <property type="entry name" value="JHDM1_Histone_Demethylase"/>
</dbReference>
<protein>
    <recommendedName>
        <fullName evidence="8">JmjC domain-containing protein</fullName>
    </recommendedName>
</protein>
<feature type="compositionally biased region" description="Low complexity" evidence="7">
    <location>
        <begin position="115"/>
        <end position="132"/>
    </location>
</feature>
<dbReference type="AlphaFoldDB" id="A0A6A5H729"/>
<evidence type="ECO:0000313" key="9">
    <source>
        <dbReference type="EMBL" id="KAF1762584.1"/>
    </source>
</evidence>
<organism evidence="9 10">
    <name type="scientific">Caenorhabditis remanei</name>
    <name type="common">Caenorhabditis vulgaris</name>
    <dbReference type="NCBI Taxonomy" id="31234"/>
    <lineage>
        <taxon>Eukaryota</taxon>
        <taxon>Metazoa</taxon>
        <taxon>Ecdysozoa</taxon>
        <taxon>Nematoda</taxon>
        <taxon>Chromadorea</taxon>
        <taxon>Rhabditida</taxon>
        <taxon>Rhabditina</taxon>
        <taxon>Rhabditomorpha</taxon>
        <taxon>Rhabditoidea</taxon>
        <taxon>Rhabditidae</taxon>
        <taxon>Peloderinae</taxon>
        <taxon>Caenorhabditis</taxon>
    </lineage>
</organism>
<feature type="compositionally biased region" description="Basic residues" evidence="7">
    <location>
        <begin position="183"/>
        <end position="197"/>
    </location>
</feature>
<dbReference type="KEGG" id="crq:GCK72_010846"/>
<dbReference type="RefSeq" id="XP_053587641.1">
    <property type="nucleotide sequence ID" value="XM_053728064.1"/>
</dbReference>
<evidence type="ECO:0000256" key="1">
    <source>
        <dbReference type="ARBA" id="ARBA00022723"/>
    </source>
</evidence>
<dbReference type="Gene3D" id="2.60.120.650">
    <property type="entry name" value="Cupin"/>
    <property type="match status" value="1"/>
</dbReference>
<dbReference type="GeneID" id="9811738"/>
<dbReference type="SMART" id="SM00558">
    <property type="entry name" value="JmjC"/>
    <property type="match status" value="1"/>
</dbReference>
<feature type="region of interest" description="Disordered" evidence="7">
    <location>
        <begin position="913"/>
        <end position="936"/>
    </location>
</feature>
<evidence type="ECO:0000256" key="5">
    <source>
        <dbReference type="ARBA" id="ARBA00023163"/>
    </source>
</evidence>
<feature type="compositionally biased region" description="Acidic residues" evidence="7">
    <location>
        <begin position="316"/>
        <end position="325"/>
    </location>
</feature>
<evidence type="ECO:0000259" key="8">
    <source>
        <dbReference type="PROSITE" id="PS51184"/>
    </source>
</evidence>
<feature type="compositionally biased region" description="Basic and acidic residues" evidence="7">
    <location>
        <begin position="199"/>
        <end position="216"/>
    </location>
</feature>
<dbReference type="EMBL" id="WUAV01000003">
    <property type="protein sequence ID" value="KAF1762584.1"/>
    <property type="molecule type" value="Genomic_DNA"/>
</dbReference>